<dbReference type="RefSeq" id="WP_179535893.1">
    <property type="nucleotide sequence ID" value="NZ_JACBYW010000005.1"/>
</dbReference>
<organism evidence="2 3">
    <name type="scientific">Actinopolyspora biskrensis</name>
    <dbReference type="NCBI Taxonomy" id="1470178"/>
    <lineage>
        <taxon>Bacteria</taxon>
        <taxon>Bacillati</taxon>
        <taxon>Actinomycetota</taxon>
        <taxon>Actinomycetes</taxon>
        <taxon>Actinopolysporales</taxon>
        <taxon>Actinopolysporaceae</taxon>
        <taxon>Actinopolyspora</taxon>
    </lineage>
</organism>
<proteinExistence type="predicted"/>
<keyword evidence="1" id="KW-0812">Transmembrane</keyword>
<dbReference type="Proteomes" id="UP000548304">
    <property type="component" value="Unassembled WGS sequence"/>
</dbReference>
<keyword evidence="3" id="KW-1185">Reference proteome</keyword>
<dbReference type="EMBL" id="JACBYW010000005">
    <property type="protein sequence ID" value="NYH79463.1"/>
    <property type="molecule type" value="Genomic_DNA"/>
</dbReference>
<feature type="transmembrane region" description="Helical" evidence="1">
    <location>
        <begin position="20"/>
        <end position="37"/>
    </location>
</feature>
<sequence length="251" mass="26838">MNLVARRSGLAGYWPGQPLVDIGSGLLLGAALFLVELQHRISLKEAALGYFAYSDPIPIVLSLFIGVLAAAPVFLTDQETGRTPYLRIAGVGPRRHVLSSVRVAAMRALLITTALLVLVDVLALFFYPLRTVDESAVLWPALHGLGPVVDLVMLLWCCLLSASVLLVAHLLAVYRTPRLVALVCAPLMVMLGAFAGEELGVPFLKLMITPGHGAHLFPHNPLNWAAGPALLLVVNTALTIALATLAPRPER</sequence>
<protein>
    <recommendedName>
        <fullName evidence="4">ABC-2 family transporter protein</fullName>
    </recommendedName>
</protein>
<evidence type="ECO:0000313" key="2">
    <source>
        <dbReference type="EMBL" id="NYH79463.1"/>
    </source>
</evidence>
<gene>
    <name evidence="2" type="ORF">FHR84_002801</name>
</gene>
<keyword evidence="1" id="KW-1133">Transmembrane helix</keyword>
<comment type="caution">
    <text evidence="2">The sequence shown here is derived from an EMBL/GenBank/DDBJ whole genome shotgun (WGS) entry which is preliminary data.</text>
</comment>
<reference evidence="2 3" key="1">
    <citation type="submission" date="2020-07" db="EMBL/GenBank/DDBJ databases">
        <title>Genomic Encyclopedia of Type Strains, Phase III (KMG-III): the genomes of soil and plant-associated and newly described type strains.</title>
        <authorList>
            <person name="Whitman W."/>
        </authorList>
    </citation>
    <scope>NUCLEOTIDE SEQUENCE [LARGE SCALE GENOMIC DNA]</scope>
    <source>
        <strain evidence="2 3">CECT 8576</strain>
    </source>
</reference>
<evidence type="ECO:0000313" key="3">
    <source>
        <dbReference type="Proteomes" id="UP000548304"/>
    </source>
</evidence>
<dbReference type="AlphaFoldDB" id="A0A852ZBP6"/>
<feature type="transmembrane region" description="Helical" evidence="1">
    <location>
        <begin position="104"/>
        <end position="128"/>
    </location>
</feature>
<evidence type="ECO:0000256" key="1">
    <source>
        <dbReference type="SAM" id="Phobius"/>
    </source>
</evidence>
<name>A0A852ZBP6_9ACTN</name>
<feature type="transmembrane region" description="Helical" evidence="1">
    <location>
        <begin position="179"/>
        <end position="204"/>
    </location>
</feature>
<keyword evidence="1" id="KW-0472">Membrane</keyword>
<feature type="transmembrane region" description="Helical" evidence="1">
    <location>
        <begin position="224"/>
        <end position="246"/>
    </location>
</feature>
<evidence type="ECO:0008006" key="4">
    <source>
        <dbReference type="Google" id="ProtNLM"/>
    </source>
</evidence>
<feature type="transmembrane region" description="Helical" evidence="1">
    <location>
        <begin position="148"/>
        <end position="172"/>
    </location>
</feature>
<accession>A0A852ZBP6</accession>
<feature type="transmembrane region" description="Helical" evidence="1">
    <location>
        <begin position="57"/>
        <end position="75"/>
    </location>
</feature>